<feature type="domain" description="Protein kinase" evidence="15">
    <location>
        <begin position="4238"/>
        <end position="4488"/>
    </location>
</feature>
<feature type="compositionally biased region" description="Polar residues" evidence="11">
    <location>
        <begin position="1417"/>
        <end position="1428"/>
    </location>
</feature>
<dbReference type="GO" id="GO:0060298">
    <property type="term" value="P:positive regulation of sarcomere organization"/>
    <property type="evidence" value="ECO:0007669"/>
    <property type="project" value="UniProtKB-ARBA"/>
</dbReference>
<dbReference type="CDD" id="cd00160">
    <property type="entry name" value="RhoGEF"/>
    <property type="match status" value="1"/>
</dbReference>
<feature type="domain" description="Ig-like" evidence="16">
    <location>
        <begin position="3066"/>
        <end position="3155"/>
    </location>
</feature>
<dbReference type="SUPFAM" id="SSF50729">
    <property type="entry name" value="PH domain-like"/>
    <property type="match status" value="1"/>
</dbReference>
<dbReference type="InterPro" id="IPR003598">
    <property type="entry name" value="Ig_sub2"/>
</dbReference>
<name>A0AAV6VGU2_9ARAC</name>
<evidence type="ECO:0000256" key="9">
    <source>
        <dbReference type="ARBA" id="ARBA00023319"/>
    </source>
</evidence>
<feature type="domain" description="Ig-like" evidence="16">
    <location>
        <begin position="3401"/>
        <end position="3490"/>
    </location>
</feature>
<feature type="compositionally biased region" description="Polar residues" evidence="11">
    <location>
        <begin position="427"/>
        <end position="437"/>
    </location>
</feature>
<feature type="domain" description="Ig-like" evidence="16">
    <location>
        <begin position="3994"/>
        <end position="4071"/>
    </location>
</feature>
<dbReference type="GO" id="GO:0040017">
    <property type="term" value="P:positive regulation of locomotion"/>
    <property type="evidence" value="ECO:0007669"/>
    <property type="project" value="UniProtKB-ARBA"/>
</dbReference>
<dbReference type="PROSITE" id="PS50003">
    <property type="entry name" value="PH_DOMAIN"/>
    <property type="match status" value="1"/>
</dbReference>
<evidence type="ECO:0000259" key="15">
    <source>
        <dbReference type="PROSITE" id="PS50011"/>
    </source>
</evidence>
<evidence type="ECO:0000259" key="17">
    <source>
        <dbReference type="PROSITE" id="PS50853"/>
    </source>
</evidence>
<dbReference type="Proteomes" id="UP000827092">
    <property type="component" value="Unassembled WGS sequence"/>
</dbReference>
<dbReference type="InterPro" id="IPR011993">
    <property type="entry name" value="PH-like_dom_sf"/>
</dbReference>
<organism evidence="18 19">
    <name type="scientific">Oedothorax gibbosus</name>
    <dbReference type="NCBI Taxonomy" id="931172"/>
    <lineage>
        <taxon>Eukaryota</taxon>
        <taxon>Metazoa</taxon>
        <taxon>Ecdysozoa</taxon>
        <taxon>Arthropoda</taxon>
        <taxon>Chelicerata</taxon>
        <taxon>Arachnida</taxon>
        <taxon>Araneae</taxon>
        <taxon>Araneomorphae</taxon>
        <taxon>Entelegynae</taxon>
        <taxon>Araneoidea</taxon>
        <taxon>Linyphiidae</taxon>
        <taxon>Erigoninae</taxon>
        <taxon>Oedothorax</taxon>
    </lineage>
</organism>
<accession>A0AAV6VGU2</accession>
<feature type="domain" description="PH" evidence="13">
    <location>
        <begin position="1229"/>
        <end position="1338"/>
    </location>
</feature>
<dbReference type="InterPro" id="IPR007110">
    <property type="entry name" value="Ig-like_dom"/>
</dbReference>
<dbReference type="PROSITE" id="PS50853">
    <property type="entry name" value="FN3"/>
    <property type="match status" value="2"/>
</dbReference>
<dbReference type="SUPFAM" id="SSF56112">
    <property type="entry name" value="Protein kinase-like (PK-like)"/>
    <property type="match status" value="2"/>
</dbReference>
<dbReference type="FunFam" id="2.60.40.10:FF:000032">
    <property type="entry name" value="palladin isoform X1"/>
    <property type="match status" value="4"/>
</dbReference>
<feature type="compositionally biased region" description="Low complexity" evidence="11">
    <location>
        <begin position="414"/>
        <end position="426"/>
    </location>
</feature>
<dbReference type="InterPro" id="IPR000719">
    <property type="entry name" value="Prot_kinase_dom"/>
</dbReference>
<dbReference type="InterPro" id="IPR001452">
    <property type="entry name" value="SH3_domain"/>
</dbReference>
<evidence type="ECO:0000256" key="7">
    <source>
        <dbReference type="ARBA" id="ARBA00022840"/>
    </source>
</evidence>
<reference evidence="18 19" key="1">
    <citation type="journal article" date="2022" name="Nat. Ecol. Evol.">
        <title>A masculinizing supergene underlies an exaggerated male reproductive morph in a spider.</title>
        <authorList>
            <person name="Hendrickx F."/>
            <person name="De Corte Z."/>
            <person name="Sonet G."/>
            <person name="Van Belleghem S.M."/>
            <person name="Kostlbacher S."/>
            <person name="Vangestel C."/>
        </authorList>
    </citation>
    <scope>NUCLEOTIDE SEQUENCE [LARGE SCALE GENOMIC DNA]</scope>
    <source>
        <strain evidence="18">W744_W776</strain>
    </source>
</reference>
<feature type="domain" description="Fibronectin type-III" evidence="17">
    <location>
        <begin position="3186"/>
        <end position="3280"/>
    </location>
</feature>
<feature type="compositionally biased region" description="Basic and acidic residues" evidence="11">
    <location>
        <begin position="1560"/>
        <end position="1569"/>
    </location>
</feature>
<dbReference type="SMART" id="SM00408">
    <property type="entry name" value="IGc2"/>
    <property type="match status" value="17"/>
</dbReference>
<feature type="region of interest" description="Disordered" evidence="11">
    <location>
        <begin position="848"/>
        <end position="876"/>
    </location>
</feature>
<evidence type="ECO:0000313" key="18">
    <source>
        <dbReference type="EMBL" id="KAG8195170.1"/>
    </source>
</evidence>
<proteinExistence type="inferred from homology"/>
<evidence type="ECO:0000259" key="12">
    <source>
        <dbReference type="PROSITE" id="PS50002"/>
    </source>
</evidence>
<feature type="domain" description="Ig-like" evidence="16">
    <location>
        <begin position="1882"/>
        <end position="1975"/>
    </location>
</feature>
<feature type="compositionally biased region" description="Basic and acidic residues" evidence="11">
    <location>
        <begin position="1429"/>
        <end position="1446"/>
    </location>
</feature>
<evidence type="ECO:0000256" key="6">
    <source>
        <dbReference type="ARBA" id="ARBA00022741"/>
    </source>
</evidence>
<dbReference type="Pfam" id="PF07679">
    <property type="entry name" value="I-set"/>
    <property type="match status" value="17"/>
</dbReference>
<dbReference type="PROSITE" id="PS50002">
    <property type="entry name" value="SH3"/>
    <property type="match status" value="1"/>
</dbReference>
<sequence>MDNLSRPRPPPLAAIYMFRRSNTLPLCRITGKSHSMDEHHYVPCMDNFPKLERSSGCRITEKQLCFKDYKYAYPIIDLDGTTRLVTEHDFHCRITSKYRAMAGHKYVYPVLGATTDKKAKDMTSVIEDKSLQDVVIPSEVELIIKGGIEDVLRMHDSEYLFIQSKEGSIIPAALREIRGKGSDSGGRRGRRHTLPAGLESGAVSDLEEFRRSLGLKMLSEIKQPPVEVSKESSVNGSGDLFDVIRKEVEVLKDVRKSRPKRPGRNVQKNTKVCSDTTEKENLMTTVEEDIDAPSPKMSRLEKYKLQFSSFESHANTESGNRLTLVGAFDENEAVELDFNSPVLHHYESVVSTTRGASTGVLFDVSSSTTRTISTDNRLGFQETISTSDNVVASENKNGDVPDVRKPALLNESNVTNSFTESFSNSTDMENTNNQLSPEKSDENLENSSKSIDPEKILQNVPCAPFSKDLMSELKLKLGKKKNPEKVIISTNDSENSHFEDKYSSNVEEISKTSLKNENKNLLNELQSKLGKLNGTDKKNSDKEIISSNDAEISYVEEKYSFNGKQNSKTSLKKENKNVLSELQSKLGKQNGTDKKSDTIQISHETEKTEVDETILAKNFNDGRDIVAKIILSKNENVIETSSFLSRKKNGETKSHSELKGNILNVEESCIKTQEQSSLNKKLPNNDFSQIKKESQSLLKNSEFTETRENTVNSKLSTSFGEVIPLKYEDEIKSDFGKQKTTNFEENAKVSDNSNMEPSNKIEVKDEKLVLKSSVTNVNNKIFDSNLEYVNKSDLTEKIIISGSLNIDKSNVVEDFTNNVKDSSTHIQTSDEKNSNPVKSIHDTQSIEPISENTNSDNQIDFHNLSHSPSSFSTTQTSMARKSVSFTDSIESHDQLGHIKSKGKEESQDMKELSVKTVENAFYKSDEKNLEGEKQAALIGANGVEIQWQGIDVYVAIMDFKPMSSDEEAVAMKEGQRVEIIDASKPRRWLVRTIPTCAEESPQEGMVPACYLEKSTAFETLSSYVVTEAELDPKELEAIQNREAIVKELIETEEDFAKDMLFVVENYYKQMDNPKLPKEFRDRKGSVFGNFKDISDFHNNVLMKGVNYHAKEPTKLGKTFLRLERDFDMHANYCWNEARAQKLLKEGPLKEFFDEHSKVIEDDKLLIDHLKLPIQRLNDYQLLLKELIKYSSRLNEDTADLQKALDFIHSINTRTKDLLYIQAIEGCQGDLLKIGRILNHDVFDVNEGNEVSASERYVFLFKGRVFVTEKRIASEKESYHVTNLFKLQDVELVENVEGDALKILFRSHKKNRLGFPLSLRARSADQKATWLKELLSANQVVEDLGDLEPNLGHPLLISSTEQLAEKAEEITDKTENKKEQIIALKRQDSEKKTPETSDPQTPTESDTARPSLKRQGSVKKSSAPQTPTDTSEKPPKLLRQDSKKAKSTDSSAPETPTEVTEKPPKLSRQESKKSSASNPETPVESSDKPPKFSRQDSKKSKASDTSAPDTPIESSDIQPSFTRQDSEKLTKTASLERQDSKPPVASTPQTPVEAVTAPSFERQDSKRSEASDTSVPQTPTESVAAPSLTRQGSVKKKPKKQPSLSEQETETAVPIPEAGETPALTRQDSVTKKVSVSDKPKEDSTKLERQDSLSKKDKTASDKSKPKNDLERQDSTNKKNQDKKAVVSDKPKEDTKLERQDSLNKKIQDSDKKKPGEEISGIPTIIMSEEVSGSDARMESFDFEDNATVASGSLRSASITPPPVCEFDSMDKPRFSKTLRGVTCALGETAILECETEGSPEVTWLRDNQKLAKSKRVTTSSSGQRHSLTIKDANADDGGLYTVVASNAKGSASCSAPLNLKLSLLGLPKEDSRPTTPGGTFLPQAPVFKVKLNKETQLLEGTSVRFELVVRGNPEPQVRFLKDGKALKLDDRVRVVYETKEVFELILDHVVAKDAGTYTVAASNAEGEDKTVGNLSVVKHKDVFKGLVEDLVEEESRESTPRPKTPKFRWFKDGQFFEANERFQVIFNEEEDSLALMFQHVTPEDAGLYTCVASTSSGSKIACSAELTVQGVIRQVEAPAIKAQLSDAEATEGGSGMLELKITGFPKPKVTWYHKGKEVSTGGRFRFLFADEETFTLVIKNVKKEDGGKYSVKAANEMGEAESSCNLTVKSAPSFTKGLKDKSVMADEVLKFEVEIDGNPTPDVKWYKDGQPLNPSDRVLIKDDAGKQSLQILNAKPTDSGSYSCVLTNNLGNQAEFSNVVVKASPTFVKGMEDAEGLEGDVIKFNVEINGNPKPTLKWTKDGKELAVDGKRVKVSEESANCYTLTIGNATAADMGVYTCELRNEHGLKASSGNLNIKTKPEFIKKLTDMECNEGDTGLVLSASLKGYPIPKVKWTLDGKDLKDDKNYIISTENNGTSHSLKLKKANRSQTGKYVCEATNEMGSSTTSGALTVKVTVKKPEILQGLRPGQLVENKPGKLEAKISGEPKPGITCLKDDKPIRFNGHNKMEVADDGTVALLIDNVTPEDAGTYTLVASNEEGEAKLETMVTTIPPGKKPEFIKDLEKVDLLEGQALRLEAKVTGKPTSIKWQKEGEDISDGDRIRLSESPDGTIALTIDKVNRNDAGKYTVIASNAEGKARSAALVQVQAMQKPKIIGAMEPLTIKDGETGQLKIKASGEPKPKITWSKDGKELRATNRVESVEEPDGTFALVIKNARPEDAGSYSVVVQNSMGEAKSAAPVTVQQPPTFQKPLEPVNVVEGFPVKLEAKLSGSPAPEIQWQKDGEKVVPDNTHIKQIRFVTEAKDGEKVVPDNTHIKEIRSPDGTVALLIDNCKPEDAGKYSLTAKNPLGEDSSSGKLGVSGKESSDAPKSAPCFVSPIGNLTVKEGEPIRFEAEISGNPLPEISWVVNDEPLVPSDNTLITFDGEKAILEIKSSTPDHIGVYQCKLTNPLGEASKEGNVSVQEKTPPRFIQRLTDYNGFKDQPLRLSCKVTGYPEPEIDWYFNGDLISASDPKYSLNRIGELYSLIKHSCNPGDSGVYECKARNAVGEDHTRSAVNISDRVEKGEAPMFLKKIGDNEVMEGMTAKFTACVTGIPTPDVCWLKDGQPLEPSPRHKMDLESSGILRLVIRDLEPSDYGSYSVTISNNHGSATSSAKLLPDSLDEKYMTPIGDQFVDFDKFKKTGIPVPLSEKPRIVRMDDTSLTLGWKPSVPNSPRVPVTYQLEMAKHPDGEWTPYKTGLKDTLCDVRDLRPGQDYKFQVRVENKHGVSDPSPYVTAHRSKIYQPPKPDDFKPKDYSLEHQPLPKYAAPPKFVRKEEDTMYGVKGQPVTIEFWVYGHPEPQVTWFKGDSQIGKDKYGFMQDRNGKLCVFIDRMTDDFVGTYTCVAVNDEGEAQMKIKLAIAEHPVFLERLDETTAMSRRSARMQCRVTGLPYPKVKWFRDWHPLYESERVKILWEEPDKCTLFVSNLITRDNALYSCTATNIAGTATTSAALNVEDSEDMFDYKTYCRPTPVRPRTKIFEDFYDIGDELGRGTQGITYHAVKRDTGDSYAAKTMHGKGKLKEFMKNELDIMNQLCHPKLVRIRDAFETKDTLTLLTDICGGGELLNNIIKRGGVSERDIANYVKQILEGLDYMHSRYVGHLSLTIGDVMVSRVNSDDVRFGDFGVAARLLPGKDYYSEYGHPEFVAPEIAKKEPATVIADMWSVGVLTYLLLSGISPFLGENDRETLTRVQQGKINFVEDAFRGVSDDAKDFMSKLLVFDPKGRMDVKAALQHRWIKYYLDKSSSSERLNNLDRLKDYQRRWRDWYTNASCKRYYRRRTLESCFHHPSKMIYPPGESFTPSSSPEPLELDRTHAKPSHFDDVTFRQKINREDIDFRSESSYQNGPDTYLLQLRDTDFPLRLRQYLRVGAKSSPTIAASLKEGHWGSDRLVIRERRKFVDVMDEEIDDERKGLTKTRVPRRLYHEIGTLGFAREQMEELKKEVWKDKGSREMEIGMAPYFREKIRNSAMKENDEVVFRCYAVATPKVDYTWFRNDGILLESSRIVVTRLKDGRCELRINPTRAYDIGVYKCVARNIHGVSCCRARLKLGSKPGRPEPPVMKGSSDTEIYITWAVPRDEGNCTTLGYTLEKRLSGEENWELISNNIEHEYFVVRNLLPSTFYQFRVKAFNKFGWGEPGFPTEPLTTKPEGANKVKVSSRRKYQQEFTERTPDYVLEETEIPEFDYEQEDNHVPLTEGDALDLYRIVSEMDRGRFSVVLNVWVKESNTSSIAKVIQNSKDADGRQEYDVMKGLVHERIVQLLSASHHVDKTVLVMEKLSGVDVMSYLAMRHDYNEELVVTIIKQVLEAIQYLHFREICYLELQPDNVVMVNLRDSDIKLVDFGSARFVPKTGGKVQVEGTPEYLAPEVLKQEPVSSLTDVWCVGVLTYILLSGVSPFAGKDDTETRENVTFVRYHFDNLHADVTAEVTRFLLNIFKQCPIKRLTIDECLEHKWLAPSEYMIMKRESARFLPDNLAAFAKKFHAKKYEAMDPEMLTSLGMSSSRNEMKIEDF</sequence>
<dbReference type="Pfam" id="PF22697">
    <property type="entry name" value="SOS1_NGEF_PH"/>
    <property type="match status" value="1"/>
</dbReference>
<dbReference type="PROSITE" id="PS50011">
    <property type="entry name" value="PROTEIN_KINASE_DOM"/>
    <property type="match status" value="2"/>
</dbReference>
<dbReference type="InterPro" id="IPR003961">
    <property type="entry name" value="FN3_dom"/>
</dbReference>
<feature type="domain" description="Ig-like" evidence="16">
    <location>
        <begin position="2966"/>
        <end position="3057"/>
    </location>
</feature>
<dbReference type="InterPro" id="IPR013098">
    <property type="entry name" value="Ig_I-set"/>
</dbReference>
<comment type="similarity">
    <text evidence="2">Belongs to the protein kinase superfamily. CAMK Ser/Thr protein kinase family.</text>
</comment>
<dbReference type="SMART" id="SM00326">
    <property type="entry name" value="SH3"/>
    <property type="match status" value="1"/>
</dbReference>
<dbReference type="SUPFAM" id="SSF48065">
    <property type="entry name" value="DBL homology domain (DH-domain)"/>
    <property type="match status" value="1"/>
</dbReference>
<feature type="domain" description="DH" evidence="14">
    <location>
        <begin position="1040"/>
        <end position="1217"/>
    </location>
</feature>
<feature type="region of interest" description="Disordered" evidence="11">
    <location>
        <begin position="414"/>
        <end position="451"/>
    </location>
</feature>
<gene>
    <name evidence="18" type="ORF">JTE90_023344</name>
</gene>
<dbReference type="SUPFAM" id="SSF49265">
    <property type="entry name" value="Fibronectin type III"/>
    <property type="match status" value="1"/>
</dbReference>
<feature type="domain" description="Ig-like" evidence="16">
    <location>
        <begin position="3307"/>
        <end position="3396"/>
    </location>
</feature>
<evidence type="ECO:0000256" key="5">
    <source>
        <dbReference type="ARBA" id="ARBA00022737"/>
    </source>
</evidence>
<dbReference type="PROSITE" id="PS50010">
    <property type="entry name" value="DH_2"/>
    <property type="match status" value="1"/>
</dbReference>
<dbReference type="Pfam" id="PF00069">
    <property type="entry name" value="Pkinase"/>
    <property type="match status" value="2"/>
</dbReference>
<dbReference type="FunFam" id="2.60.40.10:FF:000107">
    <property type="entry name" value="Myosin, light chain kinase a"/>
    <property type="match status" value="2"/>
</dbReference>
<feature type="domain" description="Ig-like" evidence="16">
    <location>
        <begin position="2265"/>
        <end position="2355"/>
    </location>
</feature>
<feature type="compositionally biased region" description="Polar residues" evidence="11">
    <location>
        <begin position="1511"/>
        <end position="1522"/>
    </location>
</feature>
<feature type="compositionally biased region" description="Polar residues" evidence="11">
    <location>
        <begin position="1395"/>
        <end position="1404"/>
    </location>
</feature>
<keyword evidence="9" id="KW-0393">Immunoglobulin domain</keyword>
<dbReference type="Gene3D" id="1.20.900.10">
    <property type="entry name" value="Dbl homology (DH) domain"/>
    <property type="match status" value="1"/>
</dbReference>
<dbReference type="InterPro" id="IPR003599">
    <property type="entry name" value="Ig_sub"/>
</dbReference>
<feature type="compositionally biased region" description="Basic and acidic residues" evidence="11">
    <location>
        <begin position="1484"/>
        <end position="1501"/>
    </location>
</feature>
<keyword evidence="8" id="KW-1015">Disulfide bond</keyword>
<dbReference type="Gene3D" id="1.10.510.10">
    <property type="entry name" value="Transferase(Phosphotransferase) domain 1"/>
    <property type="match status" value="2"/>
</dbReference>
<dbReference type="GO" id="GO:0004672">
    <property type="term" value="F:protein kinase activity"/>
    <property type="evidence" value="ECO:0007669"/>
    <property type="project" value="InterPro"/>
</dbReference>
<feature type="domain" description="Ig-like" evidence="16">
    <location>
        <begin position="2651"/>
        <end position="2740"/>
    </location>
</feature>
<dbReference type="InterPro" id="IPR036179">
    <property type="entry name" value="Ig-like_dom_sf"/>
</dbReference>
<dbReference type="GO" id="GO:0005085">
    <property type="term" value="F:guanyl-nucleotide exchange factor activity"/>
    <property type="evidence" value="ECO:0007669"/>
    <property type="project" value="InterPro"/>
</dbReference>
<dbReference type="SMART" id="SM00325">
    <property type="entry name" value="RhoGEF"/>
    <property type="match status" value="1"/>
</dbReference>
<dbReference type="InterPro" id="IPR035899">
    <property type="entry name" value="DBL_dom_sf"/>
</dbReference>
<feature type="domain" description="Ig-like" evidence="16">
    <location>
        <begin position="2556"/>
        <end position="2644"/>
    </location>
</feature>
<feature type="domain" description="SH3" evidence="12">
    <location>
        <begin position="948"/>
        <end position="1016"/>
    </location>
</feature>
<keyword evidence="4" id="KW-0963">Cytoplasm</keyword>
<feature type="compositionally biased region" description="Basic and acidic residues" evidence="11">
    <location>
        <begin position="1458"/>
        <end position="1472"/>
    </location>
</feature>
<dbReference type="InterPro" id="IPR000219">
    <property type="entry name" value="DH_dom"/>
</dbReference>
<feature type="domain" description="Ig-like" evidence="16">
    <location>
        <begin position="2871"/>
        <end position="2959"/>
    </location>
</feature>
<feature type="compositionally biased region" description="Polar residues" evidence="11">
    <location>
        <begin position="1473"/>
        <end position="1483"/>
    </location>
</feature>
<dbReference type="InterPro" id="IPR011009">
    <property type="entry name" value="Kinase-like_dom_sf"/>
</dbReference>
<feature type="domain" description="Ig-like" evidence="16">
    <location>
        <begin position="2078"/>
        <end position="2167"/>
    </location>
</feature>
<feature type="compositionally biased region" description="Low complexity" evidence="11">
    <location>
        <begin position="1447"/>
        <end position="1457"/>
    </location>
</feature>
<keyword evidence="5" id="KW-0677">Repeat</keyword>
<dbReference type="EMBL" id="JAFNEN010000092">
    <property type="protein sequence ID" value="KAG8195170.1"/>
    <property type="molecule type" value="Genomic_DNA"/>
</dbReference>
<dbReference type="FunFam" id="2.60.40.10:FF:000345">
    <property type="entry name" value="Muscle M-line assembly protein unc-89"/>
    <property type="match status" value="5"/>
</dbReference>
<dbReference type="SMART" id="SM00409">
    <property type="entry name" value="IG"/>
    <property type="match status" value="17"/>
</dbReference>
<evidence type="ECO:0000313" key="19">
    <source>
        <dbReference type="Proteomes" id="UP000827092"/>
    </source>
</evidence>
<dbReference type="FunFam" id="2.60.40.10:FF:000425">
    <property type="entry name" value="Myosin light chain kinase"/>
    <property type="match status" value="3"/>
</dbReference>
<evidence type="ECO:0000259" key="13">
    <source>
        <dbReference type="PROSITE" id="PS50003"/>
    </source>
</evidence>
<dbReference type="SUPFAM" id="SSF50044">
    <property type="entry name" value="SH3-domain"/>
    <property type="match status" value="1"/>
</dbReference>
<evidence type="ECO:0008006" key="20">
    <source>
        <dbReference type="Google" id="ProtNLM"/>
    </source>
</evidence>
<dbReference type="Pfam" id="PF00041">
    <property type="entry name" value="fn3"/>
    <property type="match status" value="2"/>
</dbReference>
<feature type="compositionally biased region" description="Polar residues" evidence="11">
    <location>
        <begin position="1570"/>
        <end position="1580"/>
    </location>
</feature>
<feature type="domain" description="Protein kinase" evidence="15">
    <location>
        <begin position="3520"/>
        <end position="3773"/>
    </location>
</feature>
<dbReference type="Gene3D" id="2.30.29.30">
    <property type="entry name" value="Pleckstrin-homology domain (PH domain)/Phosphotyrosine-binding domain (PTB)"/>
    <property type="match status" value="1"/>
</dbReference>
<dbReference type="SUPFAM" id="SSF48726">
    <property type="entry name" value="Immunoglobulin"/>
    <property type="match status" value="17"/>
</dbReference>
<feature type="region of interest" description="Disordered" evidence="11">
    <location>
        <begin position="1366"/>
        <end position="1726"/>
    </location>
</feature>
<dbReference type="Pfam" id="PF00621">
    <property type="entry name" value="RhoGEF"/>
    <property type="match status" value="1"/>
</dbReference>
<evidence type="ECO:0000259" key="16">
    <source>
        <dbReference type="PROSITE" id="PS50835"/>
    </source>
</evidence>
<evidence type="ECO:0000256" key="4">
    <source>
        <dbReference type="ARBA" id="ARBA00022490"/>
    </source>
</evidence>
<dbReference type="GO" id="GO:0005524">
    <property type="term" value="F:ATP binding"/>
    <property type="evidence" value="ECO:0007669"/>
    <property type="project" value="UniProtKB-KW"/>
</dbReference>
<feature type="domain" description="Ig-like" evidence="16">
    <location>
        <begin position="2744"/>
        <end position="2859"/>
    </location>
</feature>
<dbReference type="InterPro" id="IPR036028">
    <property type="entry name" value="SH3-like_dom_sf"/>
</dbReference>
<feature type="domain" description="Fibronectin type-III" evidence="17">
    <location>
        <begin position="4090"/>
        <end position="4184"/>
    </location>
</feature>
<dbReference type="Gene3D" id="2.60.40.10">
    <property type="entry name" value="Immunoglobulins"/>
    <property type="match status" value="19"/>
</dbReference>
<dbReference type="GO" id="GO:0009653">
    <property type="term" value="P:anatomical structure morphogenesis"/>
    <property type="evidence" value="ECO:0007669"/>
    <property type="project" value="UniProtKB-ARBA"/>
</dbReference>
<dbReference type="FunFam" id="2.60.40.10:FF:000080">
    <property type="entry name" value="Myosin light chain kinase, smooth muscle"/>
    <property type="match status" value="1"/>
</dbReference>
<dbReference type="CDD" id="cd00096">
    <property type="entry name" value="Ig"/>
    <property type="match status" value="2"/>
</dbReference>
<feature type="compositionally biased region" description="Basic and acidic residues" evidence="11">
    <location>
        <begin position="1366"/>
        <end position="1394"/>
    </location>
</feature>
<dbReference type="GO" id="GO:0030154">
    <property type="term" value="P:cell differentiation"/>
    <property type="evidence" value="ECO:0007669"/>
    <property type="project" value="UniProtKB-ARBA"/>
</dbReference>
<dbReference type="FunFam" id="1.20.900.10:FF:000033">
    <property type="entry name" value="Muscle M-line assembly protein unc-89-like Protein"/>
    <property type="match status" value="1"/>
</dbReference>
<dbReference type="FunFam" id="2.60.40.10:FF:000145">
    <property type="entry name" value="Myosin light chain kinase, smooth muscle"/>
    <property type="match status" value="1"/>
</dbReference>
<feature type="domain" description="Ig-like" evidence="16">
    <location>
        <begin position="2172"/>
        <end position="2257"/>
    </location>
</feature>
<protein>
    <recommendedName>
        <fullName evidence="20">Obscurin</fullName>
    </recommendedName>
</protein>
<keyword evidence="6" id="KW-0547">Nucleotide-binding</keyword>
<evidence type="ECO:0000256" key="1">
    <source>
        <dbReference type="ARBA" id="ARBA00004161"/>
    </source>
</evidence>
<keyword evidence="19" id="KW-1185">Reference proteome</keyword>
<feature type="region of interest" description="Disordered" evidence="11">
    <location>
        <begin position="2839"/>
        <end position="2870"/>
    </location>
</feature>
<dbReference type="Gene3D" id="2.30.30.40">
    <property type="entry name" value="SH3 Domains"/>
    <property type="match status" value="1"/>
</dbReference>
<dbReference type="InterPro" id="IPR001849">
    <property type="entry name" value="PH_domain"/>
</dbReference>
<dbReference type="Gene3D" id="3.30.200.20">
    <property type="entry name" value="Phosphorylase Kinase, domain 1"/>
    <property type="match status" value="2"/>
</dbReference>
<dbReference type="PROSITE" id="PS50835">
    <property type="entry name" value="IG_LIKE"/>
    <property type="match status" value="16"/>
</dbReference>
<dbReference type="InterPro" id="IPR013783">
    <property type="entry name" value="Ig-like_fold"/>
</dbReference>
<dbReference type="SMART" id="SM00060">
    <property type="entry name" value="FN3"/>
    <property type="match status" value="2"/>
</dbReference>
<feature type="compositionally biased region" description="Basic and acidic residues" evidence="11">
    <location>
        <begin position="1628"/>
        <end position="1716"/>
    </location>
</feature>
<evidence type="ECO:0000256" key="3">
    <source>
        <dbReference type="ARBA" id="ARBA00022443"/>
    </source>
</evidence>
<dbReference type="GO" id="GO:0045989">
    <property type="term" value="P:positive regulation of striated muscle contraction"/>
    <property type="evidence" value="ECO:0007669"/>
    <property type="project" value="UniProtKB-ARBA"/>
</dbReference>
<feature type="compositionally biased region" description="Basic and acidic residues" evidence="11">
    <location>
        <begin position="1523"/>
        <end position="1539"/>
    </location>
</feature>
<comment type="subcellular location">
    <subcellularLocation>
        <location evidence="1">Cytoplasm</location>
        <location evidence="1">Myofibril</location>
        <location evidence="1">Sarcomere</location>
        <location evidence="1">A band</location>
    </subcellularLocation>
</comment>
<dbReference type="FunFam" id="2.60.40.10:FF:000873">
    <property type="entry name" value="Muscle M-line assembly protein unc-89"/>
    <property type="match status" value="1"/>
</dbReference>
<dbReference type="InterPro" id="IPR055251">
    <property type="entry name" value="SOS1_NGEF_PH"/>
</dbReference>
<evidence type="ECO:0000259" key="14">
    <source>
        <dbReference type="PROSITE" id="PS50010"/>
    </source>
</evidence>
<keyword evidence="3 10" id="KW-0728">SH3 domain</keyword>
<feature type="domain" description="Ig-like" evidence="16">
    <location>
        <begin position="2360"/>
        <end position="2451"/>
    </location>
</feature>
<evidence type="ECO:0000256" key="8">
    <source>
        <dbReference type="ARBA" id="ARBA00023157"/>
    </source>
</evidence>
<keyword evidence="7" id="KW-0067">ATP-binding</keyword>
<comment type="caution">
    <text evidence="18">The sequence shown here is derived from an EMBL/GenBank/DDBJ whole genome shotgun (WGS) entry which is preliminary data.</text>
</comment>
<dbReference type="PANTHER" id="PTHR47633">
    <property type="entry name" value="IMMUNOGLOBULIN"/>
    <property type="match status" value="1"/>
</dbReference>
<dbReference type="InterPro" id="IPR036116">
    <property type="entry name" value="FN3_sf"/>
</dbReference>
<dbReference type="GO" id="GO:0031672">
    <property type="term" value="C:A band"/>
    <property type="evidence" value="ECO:0007669"/>
    <property type="project" value="UniProtKB-SubCell"/>
</dbReference>
<feature type="domain" description="Ig-like" evidence="16">
    <location>
        <begin position="1772"/>
        <end position="1858"/>
    </location>
</feature>
<evidence type="ECO:0000256" key="10">
    <source>
        <dbReference type="PROSITE-ProRule" id="PRU00192"/>
    </source>
</evidence>
<dbReference type="PANTHER" id="PTHR47633:SF3">
    <property type="entry name" value="STRIATED MUSCLE PREFERENTIALLY EXPRESSED PROTEIN KINASE"/>
    <property type="match status" value="1"/>
</dbReference>
<evidence type="ECO:0000256" key="2">
    <source>
        <dbReference type="ARBA" id="ARBA00006692"/>
    </source>
</evidence>
<feature type="domain" description="Ig-like" evidence="16">
    <location>
        <begin position="2002"/>
        <end position="2067"/>
    </location>
</feature>
<evidence type="ECO:0000256" key="11">
    <source>
        <dbReference type="SAM" id="MobiDB-lite"/>
    </source>
</evidence>
<dbReference type="CDD" id="cd00063">
    <property type="entry name" value="FN3"/>
    <property type="match status" value="2"/>
</dbReference>